<feature type="domain" description="Cyclin-like" evidence="6">
    <location>
        <begin position="92"/>
        <end position="179"/>
    </location>
</feature>
<dbReference type="SUPFAM" id="SSF47954">
    <property type="entry name" value="Cyclin-like"/>
    <property type="match status" value="2"/>
</dbReference>
<dbReference type="Pfam" id="PF00134">
    <property type="entry name" value="Cyclin_N"/>
    <property type="match status" value="1"/>
</dbReference>
<dbReference type="RefSeq" id="XP_010905644.2">
    <property type="nucleotide sequence ID" value="XM_010907342.3"/>
</dbReference>
<evidence type="ECO:0000256" key="3">
    <source>
        <dbReference type="ARBA" id="ARBA00023127"/>
    </source>
</evidence>
<keyword evidence="3 5" id="KW-0195">Cyclin</keyword>
<dbReference type="GeneID" id="105032779"/>
<dbReference type="AlphaFoldDB" id="A0A6I9QAG9"/>
<dbReference type="PROSITE" id="PS00292">
    <property type="entry name" value="CYCLINS"/>
    <property type="match status" value="1"/>
</dbReference>
<dbReference type="InterPro" id="IPR013763">
    <property type="entry name" value="Cyclin-like_dom"/>
</dbReference>
<keyword evidence="8" id="KW-1185">Reference proteome</keyword>
<dbReference type="Pfam" id="PF02984">
    <property type="entry name" value="Cyclin_C"/>
    <property type="match status" value="1"/>
</dbReference>
<dbReference type="Proteomes" id="UP000504607">
    <property type="component" value="Unplaced"/>
</dbReference>
<evidence type="ECO:0000256" key="1">
    <source>
        <dbReference type="ARBA" id="ARBA00009065"/>
    </source>
</evidence>
<comment type="similarity">
    <text evidence="1">Belongs to the cyclin family. Cyclin D subfamily.</text>
</comment>
<feature type="domain" description="Cyclin C-terminal" evidence="7">
    <location>
        <begin position="188"/>
        <end position="307"/>
    </location>
</feature>
<evidence type="ECO:0000259" key="7">
    <source>
        <dbReference type="SMART" id="SM01332"/>
    </source>
</evidence>
<organism evidence="8 9">
    <name type="scientific">Elaeis guineensis var. tenera</name>
    <name type="common">Oil palm</name>
    <dbReference type="NCBI Taxonomy" id="51953"/>
    <lineage>
        <taxon>Eukaryota</taxon>
        <taxon>Viridiplantae</taxon>
        <taxon>Streptophyta</taxon>
        <taxon>Embryophyta</taxon>
        <taxon>Tracheophyta</taxon>
        <taxon>Spermatophyta</taxon>
        <taxon>Magnoliopsida</taxon>
        <taxon>Liliopsida</taxon>
        <taxon>Arecaceae</taxon>
        <taxon>Arecoideae</taxon>
        <taxon>Cocoseae</taxon>
        <taxon>Elaeidinae</taxon>
        <taxon>Elaeis</taxon>
    </lineage>
</organism>
<sequence length="332" mass="38242">MGDEDCSVSIDNLICQENGFDLDADDGEEKQHKMIILLKDADLSETEEYMEKLLFRESSFESRSNDRLSCSDSYSSVVEEDWFKCVRLTLVQWIFKMRDYFHFSSKTAYLAVVYFDRFFVRRQIIDKGKLWAIRLLSVACLSLAAKMEEYRVPAFSDYQIDGYEFNSKAIQRMELLVLSTLEWRMSSVTPFDYLSYFTYKFQYQHEKKDFLHNAVICIFAITEVINVVDYRPSTIAAAALLAASSERYTKEMLESKITSSSLCGSLEKDHVYACYSIMTVESSKNLKRTKRGASSDLSASHSSISDAIDLADSASFTGLRDKRRRLQVPNIQ</sequence>
<dbReference type="InterPro" id="IPR006671">
    <property type="entry name" value="Cyclin_N"/>
</dbReference>
<dbReference type="GO" id="GO:0051301">
    <property type="term" value="P:cell division"/>
    <property type="evidence" value="ECO:0007669"/>
    <property type="project" value="UniProtKB-KW"/>
</dbReference>
<evidence type="ECO:0000313" key="9">
    <source>
        <dbReference type="RefSeq" id="XP_010905644.2"/>
    </source>
</evidence>
<dbReference type="Gene3D" id="1.10.472.10">
    <property type="entry name" value="Cyclin-like"/>
    <property type="match status" value="2"/>
</dbReference>
<evidence type="ECO:0000313" key="8">
    <source>
        <dbReference type="Proteomes" id="UP000504607"/>
    </source>
</evidence>
<dbReference type="FunCoup" id="A0A6I9QAG9">
    <property type="interactions" value="231"/>
</dbReference>
<dbReference type="InParanoid" id="A0A6I9QAG9"/>
<reference evidence="9" key="1">
    <citation type="submission" date="2025-08" db="UniProtKB">
        <authorList>
            <consortium name="RefSeq"/>
        </authorList>
    </citation>
    <scope>IDENTIFICATION</scope>
</reference>
<dbReference type="CDD" id="cd20544">
    <property type="entry name" value="CYCLIN_AtCycD-like_rpt2"/>
    <property type="match status" value="1"/>
</dbReference>
<dbReference type="KEGG" id="egu:105032779"/>
<dbReference type="SMART" id="SM01332">
    <property type="entry name" value="Cyclin_C"/>
    <property type="match status" value="1"/>
</dbReference>
<dbReference type="FunFam" id="1.10.472.10:FF:000069">
    <property type="entry name" value="Cyclin-D5-1"/>
    <property type="match status" value="1"/>
</dbReference>
<dbReference type="InterPro" id="IPR004367">
    <property type="entry name" value="Cyclin_C-dom"/>
</dbReference>
<evidence type="ECO:0000259" key="6">
    <source>
        <dbReference type="SMART" id="SM00385"/>
    </source>
</evidence>
<dbReference type="OrthoDB" id="306099at2759"/>
<keyword evidence="4" id="KW-0131">Cell cycle</keyword>
<dbReference type="SMART" id="SM00385">
    <property type="entry name" value="CYCLIN"/>
    <property type="match status" value="1"/>
</dbReference>
<proteinExistence type="inferred from homology"/>
<evidence type="ECO:0000256" key="4">
    <source>
        <dbReference type="ARBA" id="ARBA00023306"/>
    </source>
</evidence>
<keyword evidence="2" id="KW-0132">Cell division</keyword>
<dbReference type="PANTHER" id="PTHR10177">
    <property type="entry name" value="CYCLINS"/>
    <property type="match status" value="1"/>
</dbReference>
<dbReference type="CDD" id="cd20543">
    <property type="entry name" value="CYCLIN_AtCycD-like_rpt1"/>
    <property type="match status" value="1"/>
</dbReference>
<gene>
    <name evidence="9" type="primary">LOC105032779</name>
</gene>
<dbReference type="InterPro" id="IPR039361">
    <property type="entry name" value="Cyclin"/>
</dbReference>
<accession>A0A6I9QAG9</accession>
<dbReference type="InterPro" id="IPR048258">
    <property type="entry name" value="Cyclins_cyclin-box"/>
</dbReference>
<name>A0A6I9QAG9_ELAGV</name>
<evidence type="ECO:0000256" key="5">
    <source>
        <dbReference type="RuleBase" id="RU000383"/>
    </source>
</evidence>
<evidence type="ECO:0000256" key="2">
    <source>
        <dbReference type="ARBA" id="ARBA00022618"/>
    </source>
</evidence>
<protein>
    <submittedName>
        <fullName evidence="9">Cyclin-D5-1</fullName>
    </submittedName>
</protein>
<dbReference type="InterPro" id="IPR036915">
    <property type="entry name" value="Cyclin-like_sf"/>
</dbReference>